<dbReference type="InterPro" id="IPR000801">
    <property type="entry name" value="Esterase-like"/>
</dbReference>
<dbReference type="SUPFAM" id="SSF53474">
    <property type="entry name" value="alpha/beta-Hydrolases"/>
    <property type="match status" value="1"/>
</dbReference>
<dbReference type="InterPro" id="IPR050583">
    <property type="entry name" value="Mycobacterial_A85_antigen"/>
</dbReference>
<sequence length="357" mass="37813">MGAVVAVLLPFGASVAMAGPAAAEYDPAGFDFFVDSSMGSIKNRIFRAADGNTDRVVYLLDGERAENDMNGWEEYTEIPAALTKFNINVVTPVGGQSSFYADWMEPSSFNGVNPDGSGLPGSDSGSAVSGWTETSGKSYTYKWETFLTQNLPNALRDRLGFSSTRNGVFGLSSGGSAALVMAAYHPEQFVYAGSLSGYLYQSAPGMREALRMAMLAAGGYNIDSMAPAGSEQWKRLDPYGFASTLAANGTRLYISAGSGQPAQQDLSSSDAIIQGMPLEGIALANTRAFQSKMESLGYENVTYDFPSIGVHNWGQWEQVANRLIPDLAKHIGKPLPEGARPAPPEGPPGGEGQAPPK</sequence>
<dbReference type="PANTHER" id="PTHR48098:SF1">
    <property type="entry name" value="DIACYLGLYCEROL ACYLTRANSFERASE_MYCOLYLTRANSFERASE AG85A"/>
    <property type="match status" value="1"/>
</dbReference>
<organism evidence="3 4">
    <name type="scientific">Nocardia uniformis</name>
    <dbReference type="NCBI Taxonomy" id="53432"/>
    <lineage>
        <taxon>Bacteria</taxon>
        <taxon>Bacillati</taxon>
        <taxon>Actinomycetota</taxon>
        <taxon>Actinomycetes</taxon>
        <taxon>Mycobacteriales</taxon>
        <taxon>Nocardiaceae</taxon>
        <taxon>Nocardia</taxon>
    </lineage>
</organism>
<dbReference type="EMBL" id="JABELX010000009">
    <property type="protein sequence ID" value="NNH73091.1"/>
    <property type="molecule type" value="Genomic_DNA"/>
</dbReference>
<comment type="caution">
    <text evidence="3">The sequence shown here is derived from an EMBL/GenBank/DDBJ whole genome shotgun (WGS) entry which is preliminary data.</text>
</comment>
<accession>A0A849CHG4</accession>
<feature type="chain" id="PRO_5039059417" evidence="2">
    <location>
        <begin position="19"/>
        <end position="357"/>
    </location>
</feature>
<evidence type="ECO:0000256" key="2">
    <source>
        <dbReference type="SAM" id="SignalP"/>
    </source>
</evidence>
<evidence type="ECO:0000256" key="1">
    <source>
        <dbReference type="SAM" id="MobiDB-lite"/>
    </source>
</evidence>
<reference evidence="3 4" key="1">
    <citation type="submission" date="2020-05" db="EMBL/GenBank/DDBJ databases">
        <title>MicrobeNet Type strains.</title>
        <authorList>
            <person name="Nicholson A.C."/>
        </authorList>
    </citation>
    <scope>NUCLEOTIDE SEQUENCE [LARGE SCALE GENOMIC DNA]</scope>
    <source>
        <strain evidence="3 4">JCM 3224</strain>
    </source>
</reference>
<dbReference type="Proteomes" id="UP000586827">
    <property type="component" value="Unassembled WGS sequence"/>
</dbReference>
<proteinExistence type="predicted"/>
<gene>
    <name evidence="3" type="ORF">HLB23_25060</name>
</gene>
<keyword evidence="2" id="KW-0732">Signal</keyword>
<dbReference type="GO" id="GO:0016747">
    <property type="term" value="F:acyltransferase activity, transferring groups other than amino-acyl groups"/>
    <property type="evidence" value="ECO:0007669"/>
    <property type="project" value="TreeGrafter"/>
</dbReference>
<feature type="compositionally biased region" description="Gly residues" evidence="1">
    <location>
        <begin position="348"/>
        <end position="357"/>
    </location>
</feature>
<keyword evidence="4" id="KW-1185">Reference proteome</keyword>
<evidence type="ECO:0000313" key="3">
    <source>
        <dbReference type="EMBL" id="NNH73091.1"/>
    </source>
</evidence>
<dbReference type="Pfam" id="PF00756">
    <property type="entry name" value="Esterase"/>
    <property type="match status" value="1"/>
</dbReference>
<dbReference type="InterPro" id="IPR029058">
    <property type="entry name" value="AB_hydrolase_fold"/>
</dbReference>
<feature type="region of interest" description="Disordered" evidence="1">
    <location>
        <begin position="331"/>
        <end position="357"/>
    </location>
</feature>
<protein>
    <submittedName>
        <fullName evidence="3">Esterase family protein</fullName>
    </submittedName>
</protein>
<feature type="signal peptide" evidence="2">
    <location>
        <begin position="1"/>
        <end position="18"/>
    </location>
</feature>
<dbReference type="Gene3D" id="3.40.50.1820">
    <property type="entry name" value="alpha/beta hydrolase"/>
    <property type="match status" value="1"/>
</dbReference>
<name>A0A849CHG4_9NOCA</name>
<dbReference type="AlphaFoldDB" id="A0A849CHG4"/>
<dbReference type="PANTHER" id="PTHR48098">
    <property type="entry name" value="ENTEROCHELIN ESTERASE-RELATED"/>
    <property type="match status" value="1"/>
</dbReference>
<evidence type="ECO:0000313" key="4">
    <source>
        <dbReference type="Proteomes" id="UP000586827"/>
    </source>
</evidence>